<organism evidence="2 3">
    <name type="scientific">Nonomuraea turkmeniaca</name>
    <dbReference type="NCBI Taxonomy" id="103838"/>
    <lineage>
        <taxon>Bacteria</taxon>
        <taxon>Bacillati</taxon>
        <taxon>Actinomycetota</taxon>
        <taxon>Actinomycetes</taxon>
        <taxon>Streptosporangiales</taxon>
        <taxon>Streptosporangiaceae</taxon>
        <taxon>Nonomuraea</taxon>
    </lineage>
</organism>
<accession>A0A5S4FN09</accession>
<dbReference type="InterPro" id="IPR019039">
    <property type="entry name" value="T4-Rnl1-like_N"/>
</dbReference>
<evidence type="ECO:0000313" key="2">
    <source>
        <dbReference type="EMBL" id="TMR22072.1"/>
    </source>
</evidence>
<dbReference type="Pfam" id="PF09511">
    <property type="entry name" value="RNA_lig_T4_1"/>
    <property type="match status" value="1"/>
</dbReference>
<dbReference type="GO" id="GO:0016874">
    <property type="term" value="F:ligase activity"/>
    <property type="evidence" value="ECO:0007669"/>
    <property type="project" value="UniProtKB-KW"/>
</dbReference>
<protein>
    <submittedName>
        <fullName evidence="2">2'-5' RNA ligase</fullName>
    </submittedName>
</protein>
<dbReference type="EMBL" id="VCKY01000034">
    <property type="protein sequence ID" value="TMR22072.1"/>
    <property type="molecule type" value="Genomic_DNA"/>
</dbReference>
<dbReference type="AlphaFoldDB" id="A0A5S4FN09"/>
<gene>
    <name evidence="2" type="ORF">ETD86_12960</name>
</gene>
<proteinExistence type="predicted"/>
<sequence>MPAATVAQLHLSDLIDMTELERALHNRHVRRQRHPRLPLHIYNYTVDVQYDRLWTPVTRTCRGLIADDAGVVVARPFPKFFNMGDPLNGDLDLDAPATVTDKMDGSLGVLYPDAEEGGYAIATRGSFTSPQALHATRVWRERYAGRVAVDPAVTYLFEIIYPAGRIVINYHGMDDLVLLGGIDTLTGAHIQAEDLDWPGPKVPVFEYATLRQALTAPDRADAEGFVVQVWQDADRPTLVKIKQDDYKALHRILTGVTARTAWEYLAVNACRHLVTHRKEWASLLALDPARAEQIVAVGDDWLATLIEGVPDEFHTWLRSVIDALNAHAAAIVANVTAFANLASYVYDGDRKAMVREVLAHEHSGAVFNVIDGADIAAYAWKAVYPDADKPWLTISEDVA</sequence>
<dbReference type="RefSeq" id="WP_138666380.1">
    <property type="nucleotide sequence ID" value="NZ_VCKY01000034.1"/>
</dbReference>
<evidence type="ECO:0000259" key="1">
    <source>
        <dbReference type="Pfam" id="PF09511"/>
    </source>
</evidence>
<name>A0A5S4FN09_9ACTN</name>
<keyword evidence="2" id="KW-0436">Ligase</keyword>
<reference evidence="2 3" key="1">
    <citation type="submission" date="2019-05" db="EMBL/GenBank/DDBJ databases">
        <title>Draft genome sequence of Nonomuraea turkmeniaca DSM 43926.</title>
        <authorList>
            <person name="Saricaoglu S."/>
            <person name="Isik K."/>
        </authorList>
    </citation>
    <scope>NUCLEOTIDE SEQUENCE [LARGE SCALE GENOMIC DNA]</scope>
    <source>
        <strain evidence="2 3">DSM 43926</strain>
    </source>
</reference>
<dbReference type="OrthoDB" id="1310645at2"/>
<keyword evidence="3" id="KW-1185">Reference proteome</keyword>
<evidence type="ECO:0000313" key="3">
    <source>
        <dbReference type="Proteomes" id="UP000309128"/>
    </source>
</evidence>
<comment type="caution">
    <text evidence="2">The sequence shown here is derived from an EMBL/GenBank/DDBJ whole genome shotgun (WGS) entry which is preliminary data.</text>
</comment>
<dbReference type="Proteomes" id="UP000309128">
    <property type="component" value="Unassembled WGS sequence"/>
</dbReference>
<feature type="domain" description="T4 RNA ligase 1-like N-terminal" evidence="1">
    <location>
        <begin position="61"/>
        <end position="186"/>
    </location>
</feature>